<sequence>MPAPQAKARRKDREVDVPVASVLGLKLSPFSSLSPAISTSTWSSQLDQELSEDVKRITKSPALHEELTRDLVLTQSTSMLGISRFELRLLQFFDKECTTLLAFGIPTIENAWKYGVPGLFLESELTRLAIFSFSAMTLLSMVDLNLALQTDAAEDERSLARLYNIDVNNPNNMFTQSISYFMDTISKKKSLLDQVDSPSFQDPKIAKELTVASILIFSYLALDPNRLIPVIDFTESLLI</sequence>
<dbReference type="AlphaFoldDB" id="A0A367XVQ2"/>
<dbReference type="STRING" id="5486.A0A367XVQ2"/>
<protein>
    <submittedName>
        <fullName evidence="1">Uncharacterized protein</fullName>
    </submittedName>
</protein>
<evidence type="ECO:0000313" key="2">
    <source>
        <dbReference type="Proteomes" id="UP000253472"/>
    </source>
</evidence>
<dbReference type="OrthoDB" id="3546279at2759"/>
<comment type="caution">
    <text evidence="1">The sequence shown here is derived from an EMBL/GenBank/DDBJ whole genome shotgun (WGS) entry which is preliminary data.</text>
</comment>
<keyword evidence="2" id="KW-1185">Reference proteome</keyword>
<accession>A0A367XVQ2</accession>
<name>A0A367XVQ2_9ASCO</name>
<evidence type="ECO:0000313" key="1">
    <source>
        <dbReference type="EMBL" id="RCK57320.1"/>
    </source>
</evidence>
<dbReference type="Proteomes" id="UP000253472">
    <property type="component" value="Unassembled WGS sequence"/>
</dbReference>
<gene>
    <name evidence="1" type="ORF">Cantr_06859</name>
</gene>
<organism evidence="1 2">
    <name type="scientific">Candida viswanathii</name>
    <dbReference type="NCBI Taxonomy" id="5486"/>
    <lineage>
        <taxon>Eukaryota</taxon>
        <taxon>Fungi</taxon>
        <taxon>Dikarya</taxon>
        <taxon>Ascomycota</taxon>
        <taxon>Saccharomycotina</taxon>
        <taxon>Pichiomycetes</taxon>
        <taxon>Debaryomycetaceae</taxon>
        <taxon>Candida/Lodderomyces clade</taxon>
        <taxon>Candida</taxon>
    </lineage>
</organism>
<proteinExistence type="predicted"/>
<reference evidence="1 2" key="1">
    <citation type="submission" date="2018-06" db="EMBL/GenBank/DDBJ databases">
        <title>Whole genome sequencing of Candida tropicalis (genome annotated by CSBL at Korea University).</title>
        <authorList>
            <person name="Ahn J."/>
        </authorList>
    </citation>
    <scope>NUCLEOTIDE SEQUENCE [LARGE SCALE GENOMIC DNA]</scope>
    <source>
        <strain evidence="1 2">ATCC 20962</strain>
    </source>
</reference>
<dbReference type="EMBL" id="QLNQ01000028">
    <property type="protein sequence ID" value="RCK57320.1"/>
    <property type="molecule type" value="Genomic_DNA"/>
</dbReference>